<feature type="transmembrane region" description="Helical" evidence="7">
    <location>
        <begin position="6"/>
        <end position="25"/>
    </location>
</feature>
<dbReference type="InterPro" id="IPR048454">
    <property type="entry name" value="YetF_N"/>
</dbReference>
<evidence type="ECO:0000313" key="11">
    <source>
        <dbReference type="Proteomes" id="UP000198642"/>
    </source>
</evidence>
<dbReference type="InterPro" id="IPR007353">
    <property type="entry name" value="DUF421"/>
</dbReference>
<evidence type="ECO:0000256" key="1">
    <source>
        <dbReference type="ARBA" id="ARBA00004651"/>
    </source>
</evidence>
<dbReference type="PANTHER" id="PTHR34582:SF5">
    <property type="entry name" value="UPF0702 TRANSMEMBRANE PROTEIN YETF"/>
    <property type="match status" value="1"/>
</dbReference>
<dbReference type="STRING" id="237679.SAMN04488072_102160"/>
<dbReference type="Pfam" id="PF20730">
    <property type="entry name" value="YetF_N"/>
    <property type="match status" value="1"/>
</dbReference>
<gene>
    <name evidence="10" type="ORF">SAMN04488072_102160</name>
</gene>
<dbReference type="Proteomes" id="UP000198642">
    <property type="component" value="Unassembled WGS sequence"/>
</dbReference>
<dbReference type="AlphaFoldDB" id="A0A1I0W2A2"/>
<reference evidence="10 11" key="1">
    <citation type="submission" date="2016-10" db="EMBL/GenBank/DDBJ databases">
        <authorList>
            <person name="de Groot N.N."/>
        </authorList>
    </citation>
    <scope>NUCLEOTIDE SEQUENCE [LARGE SCALE GENOMIC DNA]</scope>
    <source>
        <strain evidence="10 11">CGMCC 1.3702</strain>
    </source>
</reference>
<evidence type="ECO:0000256" key="4">
    <source>
        <dbReference type="ARBA" id="ARBA00022692"/>
    </source>
</evidence>
<evidence type="ECO:0000259" key="9">
    <source>
        <dbReference type="Pfam" id="PF20730"/>
    </source>
</evidence>
<comment type="similarity">
    <text evidence="2">Belongs to the UPF0702 family.</text>
</comment>
<feature type="transmembrane region" description="Helical" evidence="7">
    <location>
        <begin position="32"/>
        <end position="53"/>
    </location>
</feature>
<keyword evidence="11" id="KW-1185">Reference proteome</keyword>
<feature type="domain" description="YetF C-terminal" evidence="8">
    <location>
        <begin position="81"/>
        <end position="215"/>
    </location>
</feature>
<keyword evidence="6 7" id="KW-0472">Membrane</keyword>
<dbReference type="PANTHER" id="PTHR34582">
    <property type="entry name" value="UPF0702 TRANSMEMBRANE PROTEIN YCAP"/>
    <property type="match status" value="1"/>
</dbReference>
<keyword evidence="4 7" id="KW-0812">Transmembrane</keyword>
<name>A0A1I0W2A2_9BACI</name>
<dbReference type="Pfam" id="PF04239">
    <property type="entry name" value="DUF421"/>
    <property type="match status" value="1"/>
</dbReference>
<evidence type="ECO:0000256" key="5">
    <source>
        <dbReference type="ARBA" id="ARBA00022989"/>
    </source>
</evidence>
<accession>A0A1I0W2A2</accession>
<evidence type="ECO:0000259" key="8">
    <source>
        <dbReference type="Pfam" id="PF04239"/>
    </source>
</evidence>
<proteinExistence type="inferred from homology"/>
<keyword evidence="3" id="KW-1003">Cell membrane</keyword>
<dbReference type="Gene3D" id="3.30.240.20">
    <property type="entry name" value="bsu07140 like domains"/>
    <property type="match status" value="2"/>
</dbReference>
<sequence>MKEYLLMFADTIFGFLALFVMVKVLGKTQISALTPFDFISAIILGELVGNALFDKESGIPEIAFLVILWGALLYITEVITQKFKGTRAILEGQPAVIIHKGHLIYDVVKKNRLDIDQLQHLLRSKDVFSMEEVEYAILETDGTVSILKKSEYQIPTNSDLNVTTEPVKMARTIINDGEIVWDNLKEAKLTKKWLEEELRRQNITSVDEVFYAEWQENRQKLFVMLYHNKE</sequence>
<comment type="subcellular location">
    <subcellularLocation>
        <location evidence="1">Cell membrane</location>
        <topology evidence="1">Multi-pass membrane protein</topology>
    </subcellularLocation>
</comment>
<dbReference type="EMBL" id="FOJW01000002">
    <property type="protein sequence ID" value="SFA82865.1"/>
    <property type="molecule type" value="Genomic_DNA"/>
</dbReference>
<evidence type="ECO:0000256" key="2">
    <source>
        <dbReference type="ARBA" id="ARBA00006448"/>
    </source>
</evidence>
<evidence type="ECO:0000256" key="6">
    <source>
        <dbReference type="ARBA" id="ARBA00023136"/>
    </source>
</evidence>
<organism evidence="10 11">
    <name type="scientific">Lentibacillus halodurans</name>
    <dbReference type="NCBI Taxonomy" id="237679"/>
    <lineage>
        <taxon>Bacteria</taxon>
        <taxon>Bacillati</taxon>
        <taxon>Bacillota</taxon>
        <taxon>Bacilli</taxon>
        <taxon>Bacillales</taxon>
        <taxon>Bacillaceae</taxon>
        <taxon>Lentibacillus</taxon>
    </lineage>
</organism>
<evidence type="ECO:0000313" key="10">
    <source>
        <dbReference type="EMBL" id="SFA82865.1"/>
    </source>
</evidence>
<dbReference type="GO" id="GO:0005886">
    <property type="term" value="C:plasma membrane"/>
    <property type="evidence" value="ECO:0007669"/>
    <property type="project" value="UniProtKB-SubCell"/>
</dbReference>
<protein>
    <submittedName>
        <fullName evidence="10">Uncharacterized membrane protein YcaP, DUF421 family</fullName>
    </submittedName>
</protein>
<keyword evidence="5 7" id="KW-1133">Transmembrane helix</keyword>
<feature type="transmembrane region" description="Helical" evidence="7">
    <location>
        <begin position="59"/>
        <end position="79"/>
    </location>
</feature>
<feature type="domain" description="YetF-like N-terminal transmembrane" evidence="9">
    <location>
        <begin position="4"/>
        <end position="79"/>
    </location>
</feature>
<dbReference type="OrthoDB" id="1076133at2"/>
<evidence type="ECO:0000256" key="3">
    <source>
        <dbReference type="ARBA" id="ARBA00022475"/>
    </source>
</evidence>
<evidence type="ECO:0000256" key="7">
    <source>
        <dbReference type="SAM" id="Phobius"/>
    </source>
</evidence>
<dbReference type="RefSeq" id="WP_090233682.1">
    <property type="nucleotide sequence ID" value="NZ_FOJW01000002.1"/>
</dbReference>
<dbReference type="InterPro" id="IPR023090">
    <property type="entry name" value="UPF0702_alpha/beta_dom_sf"/>
</dbReference>